<comment type="function">
    <text evidence="2">E1 component of the 2-oxoglutarate dehydrogenase (OGDH) complex which catalyzes the decarboxylation of 2-oxoglutarate, the first step in the conversion of 2-oxoglutarate to succinyl-CoA and CO(2).</text>
</comment>
<dbReference type="Pfam" id="PF16870">
    <property type="entry name" value="OxoGdeHyase_C"/>
    <property type="match status" value="1"/>
</dbReference>
<comment type="similarity">
    <text evidence="3">Belongs to the alpha-ketoglutarate dehydrogenase family.</text>
</comment>
<dbReference type="GO" id="GO:0005829">
    <property type="term" value="C:cytosol"/>
    <property type="evidence" value="ECO:0007669"/>
    <property type="project" value="TreeGrafter"/>
</dbReference>
<keyword evidence="5 8" id="KW-0560">Oxidoreductase</keyword>
<dbReference type="NCBIfam" id="NF008907">
    <property type="entry name" value="PRK12270.1"/>
    <property type="match status" value="1"/>
</dbReference>
<gene>
    <name evidence="8" type="ORF">E2553_03010</name>
</gene>
<dbReference type="GO" id="GO:0030976">
    <property type="term" value="F:thiamine pyrophosphate binding"/>
    <property type="evidence" value="ECO:0007669"/>
    <property type="project" value="InterPro"/>
</dbReference>
<dbReference type="Gene3D" id="1.10.287.1150">
    <property type="entry name" value="TPP helical domain"/>
    <property type="match status" value="1"/>
</dbReference>
<dbReference type="SUPFAM" id="SSF52518">
    <property type="entry name" value="Thiamin diphosphate-binding fold (THDP-binding)"/>
    <property type="match status" value="2"/>
</dbReference>
<accession>A0A4Y8NBJ0</accession>
<evidence type="ECO:0000256" key="1">
    <source>
        <dbReference type="ARBA" id="ARBA00001964"/>
    </source>
</evidence>
<protein>
    <recommendedName>
        <fullName evidence="4">oxoglutarate dehydrogenase (succinyl-transferring)</fullName>
        <ecNumber evidence="4">1.2.4.2</ecNumber>
    </recommendedName>
</protein>
<dbReference type="InterPro" id="IPR011603">
    <property type="entry name" value="2oxoglutarate_DH_E1"/>
</dbReference>
<dbReference type="NCBIfam" id="TIGR00239">
    <property type="entry name" value="2oxo_dh_E1"/>
    <property type="match status" value="1"/>
</dbReference>
<dbReference type="SMART" id="SM00861">
    <property type="entry name" value="Transket_pyr"/>
    <property type="match status" value="1"/>
</dbReference>
<evidence type="ECO:0000259" key="7">
    <source>
        <dbReference type="SMART" id="SM00861"/>
    </source>
</evidence>
<dbReference type="InterPro" id="IPR031717">
    <property type="entry name" value="ODO-1/KGD_C"/>
</dbReference>
<dbReference type="PIRSF" id="PIRSF000157">
    <property type="entry name" value="Oxoglu_dh_E1"/>
    <property type="match status" value="1"/>
</dbReference>
<keyword evidence="6" id="KW-0786">Thiamine pyrophosphate</keyword>
<dbReference type="Gene3D" id="3.40.50.12470">
    <property type="match status" value="1"/>
</dbReference>
<dbReference type="Pfam" id="PF16078">
    <property type="entry name" value="2-oxogl_dehyd_N"/>
    <property type="match status" value="1"/>
</dbReference>
<dbReference type="Gene3D" id="3.40.50.11610">
    <property type="entry name" value="Multifunctional 2-oxoglutarate metabolism enzyme, C-terminal domain"/>
    <property type="match status" value="1"/>
</dbReference>
<dbReference type="PANTHER" id="PTHR23152">
    <property type="entry name" value="2-OXOGLUTARATE DEHYDROGENASE"/>
    <property type="match status" value="1"/>
</dbReference>
<evidence type="ECO:0000256" key="3">
    <source>
        <dbReference type="ARBA" id="ARBA00006936"/>
    </source>
</evidence>
<dbReference type="EC" id="1.2.4.2" evidence="4"/>
<dbReference type="Gene3D" id="3.40.50.970">
    <property type="match status" value="1"/>
</dbReference>
<dbReference type="GO" id="GO:0045252">
    <property type="term" value="C:oxoglutarate dehydrogenase complex"/>
    <property type="evidence" value="ECO:0007669"/>
    <property type="project" value="TreeGrafter"/>
</dbReference>
<evidence type="ECO:0000313" key="9">
    <source>
        <dbReference type="Proteomes" id="UP000297385"/>
    </source>
</evidence>
<dbReference type="PANTHER" id="PTHR23152:SF4">
    <property type="entry name" value="2-OXOADIPATE DEHYDROGENASE COMPLEX COMPONENT E1"/>
    <property type="match status" value="1"/>
</dbReference>
<comment type="caution">
    <text evidence="8">The sequence shown here is derived from an EMBL/GenBank/DDBJ whole genome shotgun (WGS) entry which is preliminary data.</text>
</comment>
<dbReference type="InterPro" id="IPR001017">
    <property type="entry name" value="DH_E1"/>
</dbReference>
<dbReference type="InterPro" id="IPR032106">
    <property type="entry name" value="2-oxogl_dehyd_N"/>
</dbReference>
<dbReference type="Proteomes" id="UP000297385">
    <property type="component" value="Unassembled WGS sequence"/>
</dbReference>
<evidence type="ECO:0000256" key="6">
    <source>
        <dbReference type="ARBA" id="ARBA00023052"/>
    </source>
</evidence>
<name>A0A4Y8NBJ0_9BURK</name>
<evidence type="ECO:0000256" key="2">
    <source>
        <dbReference type="ARBA" id="ARBA00003906"/>
    </source>
</evidence>
<evidence type="ECO:0000256" key="5">
    <source>
        <dbReference type="ARBA" id="ARBA00023002"/>
    </source>
</evidence>
<evidence type="ECO:0000313" key="8">
    <source>
        <dbReference type="EMBL" id="TFE47134.1"/>
    </source>
</evidence>
<proteinExistence type="inferred from homology"/>
<comment type="cofactor">
    <cofactor evidence="1">
        <name>thiamine diphosphate</name>
        <dbReference type="ChEBI" id="CHEBI:58937"/>
    </cofactor>
</comment>
<dbReference type="CDD" id="cd02016">
    <property type="entry name" value="TPP_E1_OGDC_like"/>
    <property type="match status" value="1"/>
</dbReference>
<reference evidence="8 9" key="1">
    <citation type="submission" date="2019-03" db="EMBL/GenBank/DDBJ databases">
        <title>Complete Genome Sequence of Paraburkholderia dipogonis ICMP 19430T, a Nitrogen-fixing Symbiont of the South African Invasive Legume Dipogon lignosus in New Zealand.</title>
        <authorList>
            <person name="De Meyer S.E."/>
        </authorList>
    </citation>
    <scope>NUCLEOTIDE SEQUENCE [LARGE SCALE GENOMIC DNA]</scope>
    <source>
        <strain evidence="8 9">ICMP 19430</strain>
    </source>
</reference>
<dbReference type="Pfam" id="PF02779">
    <property type="entry name" value="Transket_pyr"/>
    <property type="match status" value="1"/>
</dbReference>
<dbReference type="InterPro" id="IPR005475">
    <property type="entry name" value="Transketolase-like_Pyr-bd"/>
</dbReference>
<feature type="domain" description="Transketolase-like pyrimidine-binding" evidence="7">
    <location>
        <begin position="602"/>
        <end position="799"/>
    </location>
</feature>
<sequence>MEDRFIMLMEKIQSSFLFGGNAPYVEEQYELYLADPASVADEWRAYFDALRETPAIDGSDRDDEPHAPVVSTFVDLARRSRATQITLDDGLAIARKQVAVQSLIAAYRMIGTRKANLDPLLWTPPKASIELTPAFYGLSAADMSTRFSTADTFLFDEDATLQDIVAALDQTYTGTLGAEFMHLADAGERRWWQMQLESTRAKPSFQVAEKQRFLERLTAAEGLEKYLHTRYVGQKRFSLEGGESLIVLLDELVRYGASKKVATVVMGMAHRGRLNVLVNIVGKPLRALFDEFEGKSGDPLPAGDVKYHKGYSSVTQTDDGPVEVVLAFNPSHLEIVNPVVQGMARAKGDASDKGDGSDVLPVEIHGDAAMSGQGVVMETLSLSYTRGHGTGGTVHVVVNNQIGFTTSDPRDTRSSFYTTDIAKMIEAPVLHVNADDPEAVAMAVRLALDYRTTFRRSVVIDLVCFRRHGHQEQDTPAITQPLMYRAIASHPGVRTVYAQQLIKEGVVTPDQVKDYFEAQRESLEHARESNAVEAAVQPDDIPAWPKFLEDYAGPVQYGPPLPAQVRALAQQVSTVPEGYELHPLVGKMIAARREMAAGNKPLDWGMGEHMAFASLLGAGIDVRLSGQDSARGTFNHRHAVLHNQTRASRSEGVYIPLEHIGEGQGRFTVTNSILSEAAVLAFEYGYSTVNRDALVVWEAQFGDFANGAQVVIDQFIAAGAAKWGQRSGLTLFLPHGQDGQGPEHASARLERYLQLCAQDNMRVVQPTTPAQLFHLLRMQAAVFDRRPLVVMTPKSLLRHPEAVSTLDDLATGAFREILVDTQAEASRASSVERVIVSSGKVYFDLLEHRRTSGVADTPLIRVEQLYPFPSRQLAAEFARYPNLKTVVWCQEESRNQGAWSFVEPQLREIVPSAAQLRYAGPAASASTAPGYHAVHAARQAALISSAFGD</sequence>
<dbReference type="Pfam" id="PF00676">
    <property type="entry name" value="E1_dh"/>
    <property type="match status" value="1"/>
</dbReference>
<dbReference type="EMBL" id="SNVI01000001">
    <property type="protein sequence ID" value="TFE47134.1"/>
    <property type="molecule type" value="Genomic_DNA"/>
</dbReference>
<dbReference type="GO" id="GO:0004591">
    <property type="term" value="F:oxoglutarate dehydrogenase (succinyl-transferring) activity"/>
    <property type="evidence" value="ECO:0007669"/>
    <property type="project" value="UniProtKB-EC"/>
</dbReference>
<evidence type="ECO:0000256" key="4">
    <source>
        <dbReference type="ARBA" id="ARBA00012280"/>
    </source>
</evidence>
<dbReference type="InterPro" id="IPR029061">
    <property type="entry name" value="THDP-binding"/>
</dbReference>
<dbReference type="InterPro" id="IPR042179">
    <property type="entry name" value="KGD_C_sf"/>
</dbReference>
<dbReference type="GO" id="GO:0006099">
    <property type="term" value="P:tricarboxylic acid cycle"/>
    <property type="evidence" value="ECO:0007669"/>
    <property type="project" value="TreeGrafter"/>
</dbReference>
<dbReference type="AlphaFoldDB" id="A0A4Y8NBJ0"/>
<organism evidence="8 9">
    <name type="scientific">Paraburkholderia dipogonis</name>
    <dbReference type="NCBI Taxonomy" id="1211383"/>
    <lineage>
        <taxon>Bacteria</taxon>
        <taxon>Pseudomonadati</taxon>
        <taxon>Pseudomonadota</taxon>
        <taxon>Betaproteobacteria</taxon>
        <taxon>Burkholderiales</taxon>
        <taxon>Burkholderiaceae</taxon>
        <taxon>Paraburkholderia</taxon>
    </lineage>
</organism>
<dbReference type="NCBIfam" id="NF006914">
    <property type="entry name" value="PRK09404.1"/>
    <property type="match status" value="1"/>
</dbReference>